<dbReference type="EMBL" id="AONG01000003">
    <property type="protein sequence ID" value="KIQ70823.1"/>
    <property type="molecule type" value="Genomic_DNA"/>
</dbReference>
<dbReference type="RefSeq" id="WP_018304330.1">
    <property type="nucleotide sequence ID" value="NZ_KB902313.1"/>
</dbReference>
<comment type="caution">
    <text evidence="1">The sequence shown here is derived from an EMBL/GenBank/DDBJ whole genome shotgun (WGS) entry which is preliminary data.</text>
</comment>
<dbReference type="PATRIC" id="fig|1123501.6.peg.252"/>
<organism evidence="1 2">
    <name type="scientific">Wenxinia marina DSM 24838</name>
    <dbReference type="NCBI Taxonomy" id="1123501"/>
    <lineage>
        <taxon>Bacteria</taxon>
        <taxon>Pseudomonadati</taxon>
        <taxon>Pseudomonadota</taxon>
        <taxon>Alphaproteobacteria</taxon>
        <taxon>Rhodobacterales</taxon>
        <taxon>Roseobacteraceae</taxon>
        <taxon>Wenxinia</taxon>
    </lineage>
</organism>
<keyword evidence="2" id="KW-1185">Reference proteome</keyword>
<dbReference type="InterPro" id="IPR011200">
    <property type="entry name" value="UCP012608"/>
</dbReference>
<evidence type="ECO:0008006" key="3">
    <source>
        <dbReference type="Google" id="ProtNLM"/>
    </source>
</evidence>
<dbReference type="Proteomes" id="UP000035100">
    <property type="component" value="Unassembled WGS sequence"/>
</dbReference>
<evidence type="ECO:0000313" key="2">
    <source>
        <dbReference type="Proteomes" id="UP000035100"/>
    </source>
</evidence>
<sequence length="341" mass="36919">MTEDAPIRDRFRGQARACADLGSPFMDRLMTLFAERLSPDDGPVAEALFGRDWPKEAVAPLRIASGLHWLARGGDAALVAVYPPQDAPDDALWSAVRDAMEREAETLLRFLAQPPQTNEVRRSSVLIAGALVAAERHALPIEVTELGASAGLNLNFDRFTLEGPGWRRGPAEPVLTLRPDWRGPPPPEGVLDIRAREGVDLAPLDPTDPAARARLMAYLWPDQPQRLALTEAALAAADTKVEGADLLDWLPGRLAPREGRLHLVTHTIMWQYLPPEGRAKGEALFAEAGARATAMAPLARLSLEADDGGPGAAVRLTTWPSGATETLGRACFHGRWVDWAG</sequence>
<dbReference type="AlphaFoldDB" id="A0A0D0QIE7"/>
<name>A0A0D0QIE7_9RHOB</name>
<proteinExistence type="predicted"/>
<dbReference type="STRING" id="1123501.Wenmar_00197"/>
<evidence type="ECO:0000313" key="1">
    <source>
        <dbReference type="EMBL" id="KIQ70823.1"/>
    </source>
</evidence>
<dbReference type="eggNOG" id="COG4427">
    <property type="taxonomic scope" value="Bacteria"/>
</dbReference>
<protein>
    <recommendedName>
        <fullName evidence="3">DUF2332 domain-containing protein</fullName>
    </recommendedName>
</protein>
<dbReference type="Pfam" id="PF10094">
    <property type="entry name" value="DUF2332"/>
    <property type="match status" value="1"/>
</dbReference>
<accession>A0A0D0QIE7</accession>
<dbReference type="PIRSF" id="PIRSF012608">
    <property type="entry name" value="UCP012608"/>
    <property type="match status" value="1"/>
</dbReference>
<gene>
    <name evidence="1" type="ORF">Wenmar_00197</name>
</gene>
<reference evidence="1 2" key="1">
    <citation type="submission" date="2013-01" db="EMBL/GenBank/DDBJ databases">
        <authorList>
            <person name="Fiebig A."/>
            <person name="Goeker M."/>
            <person name="Klenk H.-P.P."/>
        </authorList>
    </citation>
    <scope>NUCLEOTIDE SEQUENCE [LARGE SCALE GENOMIC DNA]</scope>
    <source>
        <strain evidence="1 2">DSM 24838</strain>
    </source>
</reference>